<dbReference type="InterPro" id="IPR048502">
    <property type="entry name" value="NamZ_N"/>
</dbReference>
<gene>
    <name evidence="4" type="ORF">P5G61_14795</name>
</gene>
<dbReference type="Gene3D" id="3.90.1150.140">
    <property type="match status" value="1"/>
</dbReference>
<evidence type="ECO:0000259" key="3">
    <source>
        <dbReference type="Pfam" id="PF20732"/>
    </source>
</evidence>
<dbReference type="Proteomes" id="UP001174205">
    <property type="component" value="Unassembled WGS sequence"/>
</dbReference>
<dbReference type="PANTHER" id="PTHR42915:SF1">
    <property type="entry name" value="PEPTIDOGLYCAN BETA-N-ACETYLMURAMIDASE NAMZ"/>
    <property type="match status" value="1"/>
</dbReference>
<feature type="compositionally biased region" description="Polar residues" evidence="1">
    <location>
        <begin position="1"/>
        <end position="21"/>
    </location>
</feature>
<accession>A0ABT8JBN3</accession>
<organism evidence="4 5">
    <name type="scientific">Paenibacillus vandeheii</name>
    <dbReference type="NCBI Taxonomy" id="3035917"/>
    <lineage>
        <taxon>Bacteria</taxon>
        <taxon>Bacillati</taxon>
        <taxon>Bacillota</taxon>
        <taxon>Bacilli</taxon>
        <taxon>Bacillales</taxon>
        <taxon>Paenibacillaceae</taxon>
        <taxon>Paenibacillus</taxon>
    </lineage>
</organism>
<comment type="caution">
    <text evidence="4">The sequence shown here is derived from an EMBL/GenBank/DDBJ whole genome shotgun (WGS) entry which is preliminary data.</text>
</comment>
<reference evidence="4" key="1">
    <citation type="submission" date="2023-03" db="EMBL/GenBank/DDBJ databases">
        <title>MT1 and MT2 Draft Genomes of Novel Species.</title>
        <authorList>
            <person name="Venkateswaran K."/>
        </authorList>
    </citation>
    <scope>NUCLEOTIDE SEQUENCE</scope>
    <source>
        <strain evidence="4">F6_3S_P_1C</strain>
    </source>
</reference>
<dbReference type="Pfam" id="PF07075">
    <property type="entry name" value="NamZ_N"/>
    <property type="match status" value="1"/>
</dbReference>
<dbReference type="RefSeq" id="WP_301247254.1">
    <property type="nucleotide sequence ID" value="NZ_JAROCD010000007.1"/>
</dbReference>
<evidence type="ECO:0000259" key="2">
    <source>
        <dbReference type="Pfam" id="PF07075"/>
    </source>
</evidence>
<dbReference type="Gene3D" id="3.40.50.12170">
    <property type="entry name" value="Uncharacterised protein PF07075, DUF1343"/>
    <property type="match status" value="1"/>
</dbReference>
<dbReference type="PIRSF" id="PIRSF016719">
    <property type="entry name" value="UCP016719"/>
    <property type="match status" value="1"/>
</dbReference>
<proteinExistence type="predicted"/>
<protein>
    <submittedName>
        <fullName evidence="4">DUF1343 domain-containing protein</fullName>
    </submittedName>
</protein>
<dbReference type="InterPro" id="IPR008302">
    <property type="entry name" value="NamZ"/>
</dbReference>
<name>A0ABT8JBN3_9BACL</name>
<dbReference type="Pfam" id="PF20732">
    <property type="entry name" value="NamZ_C"/>
    <property type="match status" value="1"/>
</dbReference>
<dbReference type="InterPro" id="IPR048503">
    <property type="entry name" value="NamZ_C"/>
</dbReference>
<dbReference type="EMBL" id="JAROCD010000007">
    <property type="protein sequence ID" value="MDN4602500.1"/>
    <property type="molecule type" value="Genomic_DNA"/>
</dbReference>
<evidence type="ECO:0000256" key="1">
    <source>
        <dbReference type="SAM" id="MobiDB-lite"/>
    </source>
</evidence>
<evidence type="ECO:0000313" key="4">
    <source>
        <dbReference type="EMBL" id="MDN4602500.1"/>
    </source>
</evidence>
<feature type="domain" description="Peptidoglycan beta-N-acetylmuramidase NamZ C-terminal" evidence="3">
    <location>
        <begin position="266"/>
        <end position="423"/>
    </location>
</feature>
<sequence length="424" mass="47306">MNRINTQETMDQFDDQSSCNKQRIRDGIKRERLKRESRVSTGTDLLSRGLSHPWLTDTRIGLMTNPTGITADFISTVDVCAALSGAELTALYACEHGLEGELQAGVRFGDTVHPRLGIPVFSLYGEHKKPTPAMLGGVDTVLYDIQDVGVRYYTYASSLFQMMEACAEAGKRLLVLDRPNPLGGDAVEGGVLSAGYESLVGAWRVPVRTGLTVGELALLVNSEMEIPCDLDVIAMEGWQRSMEFTDCDLPWMLPSPNMPTLDSVRVYAGTCLFEGSNVSEGRGTTRPFEWIGAPWVDGERLAERFLDHHLEGVHVHPVYMSPTFSKHAGELCGGVRIFVTDSSVFRAVDAGLILLHELASLYPEQFCWLEPPQPGSRYFIDLLTGGREVREIIHDRERVIGLIKSWRVQAEEWKERRKPFLLYP</sequence>
<evidence type="ECO:0000313" key="5">
    <source>
        <dbReference type="Proteomes" id="UP001174205"/>
    </source>
</evidence>
<feature type="region of interest" description="Disordered" evidence="1">
    <location>
        <begin position="1"/>
        <end position="27"/>
    </location>
</feature>
<keyword evidence="5" id="KW-1185">Reference proteome</keyword>
<feature type="domain" description="Peptidoglycan beta-N-acetylmuramidase NamZ N-terminal" evidence="2">
    <location>
        <begin position="60"/>
        <end position="261"/>
    </location>
</feature>
<dbReference type="PANTHER" id="PTHR42915">
    <property type="entry name" value="HYPOTHETICAL 460 KDA PROTEIN IN FEUA-SIGW INTERGENIC REGION [PRECURSOR]"/>
    <property type="match status" value="1"/>
</dbReference>